<comment type="subcellular location">
    <subcellularLocation>
        <location evidence="1">Membrane</location>
        <topology evidence="1">Multi-pass membrane protein</topology>
    </subcellularLocation>
</comment>
<feature type="transmembrane region" description="Helical" evidence="6">
    <location>
        <begin position="7"/>
        <end position="28"/>
    </location>
</feature>
<reference evidence="8" key="2">
    <citation type="submission" date="2020-09" db="EMBL/GenBank/DDBJ databases">
        <authorList>
            <person name="Sun Q."/>
            <person name="Zhou Y."/>
        </authorList>
    </citation>
    <scope>NUCLEOTIDE SEQUENCE</scope>
    <source>
        <strain evidence="8">CGMCC 1.12181</strain>
    </source>
</reference>
<organism evidence="8 9">
    <name type="scientific">Marinicella pacifica</name>
    <dbReference type="NCBI Taxonomy" id="1171543"/>
    <lineage>
        <taxon>Bacteria</taxon>
        <taxon>Pseudomonadati</taxon>
        <taxon>Pseudomonadota</taxon>
        <taxon>Gammaproteobacteria</taxon>
        <taxon>Lysobacterales</taxon>
        <taxon>Marinicellaceae</taxon>
        <taxon>Marinicella</taxon>
    </lineage>
</organism>
<dbReference type="EMBL" id="BMEO01000002">
    <property type="protein sequence ID" value="GGF89026.1"/>
    <property type="molecule type" value="Genomic_DNA"/>
</dbReference>
<evidence type="ECO:0000256" key="4">
    <source>
        <dbReference type="ARBA" id="ARBA00022989"/>
    </source>
</evidence>
<feature type="transmembrane region" description="Helical" evidence="6">
    <location>
        <begin position="40"/>
        <end position="61"/>
    </location>
</feature>
<keyword evidence="4 6" id="KW-1133">Transmembrane helix</keyword>
<evidence type="ECO:0000313" key="8">
    <source>
        <dbReference type="EMBL" id="GGF89026.1"/>
    </source>
</evidence>
<feature type="transmembrane region" description="Helical" evidence="6">
    <location>
        <begin position="107"/>
        <end position="126"/>
    </location>
</feature>
<evidence type="ECO:0000256" key="2">
    <source>
        <dbReference type="ARBA" id="ARBA00009399"/>
    </source>
</evidence>
<evidence type="ECO:0000256" key="3">
    <source>
        <dbReference type="ARBA" id="ARBA00022692"/>
    </source>
</evidence>
<proteinExistence type="inferred from homology"/>
<keyword evidence="5 6" id="KW-0472">Membrane</keyword>
<dbReference type="GO" id="GO:0005886">
    <property type="term" value="C:plasma membrane"/>
    <property type="evidence" value="ECO:0007669"/>
    <property type="project" value="TreeGrafter"/>
</dbReference>
<keyword evidence="3 6" id="KW-0812">Transmembrane</keyword>
<dbReference type="GO" id="GO:0000271">
    <property type="term" value="P:polysaccharide biosynthetic process"/>
    <property type="evidence" value="ECO:0007669"/>
    <property type="project" value="InterPro"/>
</dbReference>
<evidence type="ECO:0000313" key="9">
    <source>
        <dbReference type="Proteomes" id="UP000605253"/>
    </source>
</evidence>
<evidence type="ECO:0000256" key="6">
    <source>
        <dbReference type="SAM" id="Phobius"/>
    </source>
</evidence>
<dbReference type="InterPro" id="IPR007267">
    <property type="entry name" value="GtrA_DPMS_TM"/>
</dbReference>
<reference evidence="8" key="1">
    <citation type="journal article" date="2014" name="Int. J. Syst. Evol. Microbiol.">
        <title>Complete genome sequence of Corynebacterium casei LMG S-19264T (=DSM 44701T), isolated from a smear-ripened cheese.</title>
        <authorList>
            <consortium name="US DOE Joint Genome Institute (JGI-PGF)"/>
            <person name="Walter F."/>
            <person name="Albersmeier A."/>
            <person name="Kalinowski J."/>
            <person name="Ruckert C."/>
        </authorList>
    </citation>
    <scope>NUCLEOTIDE SEQUENCE</scope>
    <source>
        <strain evidence="8">CGMCC 1.12181</strain>
    </source>
</reference>
<evidence type="ECO:0000256" key="5">
    <source>
        <dbReference type="ARBA" id="ARBA00023136"/>
    </source>
</evidence>
<protein>
    <recommendedName>
        <fullName evidence="7">GtrA/DPMS transmembrane domain-containing protein</fullName>
    </recommendedName>
</protein>
<comment type="caution">
    <text evidence="8">The sequence shown here is derived from an EMBL/GenBank/DDBJ whole genome shotgun (WGS) entry which is preliminary data.</text>
</comment>
<accession>A0A917CHV3</accession>
<dbReference type="PANTHER" id="PTHR38459:SF1">
    <property type="entry name" value="PROPHAGE BACTOPRENOL-LINKED GLUCOSE TRANSLOCASE HOMOLOG"/>
    <property type="match status" value="1"/>
</dbReference>
<dbReference type="RefSeq" id="WP_188364363.1">
    <property type="nucleotide sequence ID" value="NZ_BAABJF010000032.1"/>
</dbReference>
<sequence>MLTKDTFALLFRYGLVGGLATVVHFGIGFLAHEQLLIKPFYAHALGFIGGLFTAYLGHYHYSFKDTGRHQNRFPKFVISSLIALFLHQGGVLLLVDYWHLDYSFQALPLLLVTVPLVTFLMARFWVFSDH</sequence>
<evidence type="ECO:0000259" key="7">
    <source>
        <dbReference type="Pfam" id="PF04138"/>
    </source>
</evidence>
<name>A0A917CHV3_9GAMM</name>
<gene>
    <name evidence="8" type="ORF">GCM10011365_07800</name>
</gene>
<comment type="similarity">
    <text evidence="2">Belongs to the GtrA family.</text>
</comment>
<feature type="transmembrane region" description="Helical" evidence="6">
    <location>
        <begin position="73"/>
        <end position="95"/>
    </location>
</feature>
<dbReference type="AlphaFoldDB" id="A0A917CHV3"/>
<dbReference type="InterPro" id="IPR051401">
    <property type="entry name" value="GtrA_CellWall_Glycosyl"/>
</dbReference>
<dbReference type="PANTHER" id="PTHR38459">
    <property type="entry name" value="PROPHAGE BACTOPRENOL-LINKED GLUCOSE TRANSLOCASE HOMOLOG"/>
    <property type="match status" value="1"/>
</dbReference>
<evidence type="ECO:0000256" key="1">
    <source>
        <dbReference type="ARBA" id="ARBA00004141"/>
    </source>
</evidence>
<dbReference type="Pfam" id="PF04138">
    <property type="entry name" value="GtrA_DPMS_TM"/>
    <property type="match status" value="1"/>
</dbReference>
<feature type="domain" description="GtrA/DPMS transmembrane" evidence="7">
    <location>
        <begin position="12"/>
        <end position="127"/>
    </location>
</feature>
<dbReference type="Proteomes" id="UP000605253">
    <property type="component" value="Unassembled WGS sequence"/>
</dbReference>
<keyword evidence="9" id="KW-1185">Reference proteome</keyword>